<dbReference type="OrthoDB" id="2361249at2759"/>
<sequence length="229" mass="26091">MLKEIYIVRHGYRMDWENPGALSPTQLPHDPELFSIGKQQAAETAEFLKDKPITAIYSSPFYRCLESAKPTANALSKPIYVEYGIGEWYGTTRDFYPLPAKIDRLKELFSEIDTSYEPVLSAPTGSETMRQVHERVQLAMDKLVEKLDTQHERVVLFGHAASVICCVRALLEDWNYYVNAGTCSISKLERTEEGKWNLIMNGSTDHLSQGNLRSWMFSGDIPSYEVRGQ</sequence>
<dbReference type="AlphaFoldDB" id="A0A8H7Q2I5"/>
<dbReference type="Pfam" id="PF00300">
    <property type="entry name" value="His_Phos_1"/>
    <property type="match status" value="1"/>
</dbReference>
<evidence type="ECO:0000313" key="2">
    <source>
        <dbReference type="Proteomes" id="UP000654370"/>
    </source>
</evidence>
<dbReference type="Gene3D" id="3.40.50.1240">
    <property type="entry name" value="Phosphoglycerate mutase-like"/>
    <property type="match status" value="1"/>
</dbReference>
<evidence type="ECO:0008006" key="3">
    <source>
        <dbReference type="Google" id="ProtNLM"/>
    </source>
</evidence>
<dbReference type="SUPFAM" id="SSF53254">
    <property type="entry name" value="Phosphoglycerate mutase-like"/>
    <property type="match status" value="1"/>
</dbReference>
<evidence type="ECO:0000313" key="1">
    <source>
        <dbReference type="EMBL" id="KAG2184932.1"/>
    </source>
</evidence>
<keyword evidence="2" id="KW-1185">Reference proteome</keyword>
<dbReference type="CDD" id="cd07067">
    <property type="entry name" value="HP_PGM_like"/>
    <property type="match status" value="1"/>
</dbReference>
<dbReference type="InterPro" id="IPR013078">
    <property type="entry name" value="His_Pase_superF_clade-1"/>
</dbReference>
<name>A0A8H7Q2I5_MORIS</name>
<dbReference type="PANTHER" id="PTHR16469">
    <property type="entry name" value="UBIQUITIN-ASSOCIATED AND SH3 DOMAIN-CONTAINING BA-RELATED"/>
    <property type="match status" value="1"/>
</dbReference>
<proteinExistence type="predicted"/>
<dbReference type="EMBL" id="JAEPQZ010000002">
    <property type="protein sequence ID" value="KAG2184932.1"/>
    <property type="molecule type" value="Genomic_DNA"/>
</dbReference>
<dbReference type="InterPro" id="IPR051710">
    <property type="entry name" value="Phosphatase_SH3-domain"/>
</dbReference>
<organism evidence="1 2">
    <name type="scientific">Mortierella isabellina</name>
    <name type="common">Filamentous fungus</name>
    <name type="synonym">Umbelopsis isabellina</name>
    <dbReference type="NCBI Taxonomy" id="91625"/>
    <lineage>
        <taxon>Eukaryota</taxon>
        <taxon>Fungi</taxon>
        <taxon>Fungi incertae sedis</taxon>
        <taxon>Mucoromycota</taxon>
        <taxon>Mucoromycotina</taxon>
        <taxon>Umbelopsidomycetes</taxon>
        <taxon>Umbelopsidales</taxon>
        <taxon>Umbelopsidaceae</taxon>
        <taxon>Umbelopsis</taxon>
    </lineage>
</organism>
<reference evidence="1" key="1">
    <citation type="submission" date="2020-12" db="EMBL/GenBank/DDBJ databases">
        <title>Metabolic potential, ecology and presence of endohyphal bacteria is reflected in genomic diversity of Mucoromycotina.</title>
        <authorList>
            <person name="Muszewska A."/>
            <person name="Okrasinska A."/>
            <person name="Steczkiewicz K."/>
            <person name="Drgas O."/>
            <person name="Orlowska M."/>
            <person name="Perlinska-Lenart U."/>
            <person name="Aleksandrzak-Piekarczyk T."/>
            <person name="Szatraj K."/>
            <person name="Zielenkiewicz U."/>
            <person name="Pilsyk S."/>
            <person name="Malc E."/>
            <person name="Mieczkowski P."/>
            <person name="Kruszewska J.S."/>
            <person name="Biernat P."/>
            <person name="Pawlowska J."/>
        </authorList>
    </citation>
    <scope>NUCLEOTIDE SEQUENCE</scope>
    <source>
        <strain evidence="1">WA0000067209</strain>
    </source>
</reference>
<comment type="caution">
    <text evidence="1">The sequence shown here is derived from an EMBL/GenBank/DDBJ whole genome shotgun (WGS) entry which is preliminary data.</text>
</comment>
<accession>A0A8H7Q2I5</accession>
<protein>
    <recommendedName>
        <fullName evidence="3">Phosphoglycerate mutase</fullName>
    </recommendedName>
</protein>
<dbReference type="Proteomes" id="UP000654370">
    <property type="component" value="Unassembled WGS sequence"/>
</dbReference>
<dbReference type="InterPro" id="IPR029033">
    <property type="entry name" value="His_PPase_superfam"/>
</dbReference>
<dbReference type="PANTHER" id="PTHR16469:SF51">
    <property type="entry name" value="TRANSCRIPTION FACTOR TAU 55 KDA SUBUNIT"/>
    <property type="match status" value="1"/>
</dbReference>
<gene>
    <name evidence="1" type="ORF">INT43_000845</name>
</gene>